<dbReference type="EMBL" id="RXFT01000006">
    <property type="protein sequence ID" value="RUR68669.1"/>
    <property type="molecule type" value="Genomic_DNA"/>
</dbReference>
<gene>
    <name evidence="1" type="ORF">EJP67_16525</name>
</gene>
<sequence>MADAIIGHIERMKASRDWTKDGGAYIPAPLVYIRNRRWEGAEDVKAAPVTADGQRWWQVAGFEHPGEAQNARCHIGNFREFRDGKRIAQEASA</sequence>
<protein>
    <submittedName>
        <fullName evidence="1">Uncharacterized protein</fullName>
    </submittedName>
</protein>
<dbReference type="RefSeq" id="WP_126022806.1">
    <property type="nucleotide sequence ID" value="NZ_RXFT01000006.1"/>
</dbReference>
<dbReference type="Proteomes" id="UP000281118">
    <property type="component" value="Unassembled WGS sequence"/>
</dbReference>
<evidence type="ECO:0000313" key="1">
    <source>
        <dbReference type="EMBL" id="RUR68669.1"/>
    </source>
</evidence>
<dbReference type="OrthoDB" id="5526813at2"/>
<accession>A0A3S0ZAP0</accession>
<dbReference type="AlphaFoldDB" id="A0A3S0ZAP0"/>
<evidence type="ECO:0000313" key="2">
    <source>
        <dbReference type="Proteomes" id="UP000281118"/>
    </source>
</evidence>
<reference evidence="1 2" key="1">
    <citation type="submission" date="2018-12" db="EMBL/GenBank/DDBJ databases">
        <title>The genome sequences of Variovorax guangxiensis DSM 27352.</title>
        <authorList>
            <person name="Gao J."/>
            <person name="Sun J."/>
        </authorList>
    </citation>
    <scope>NUCLEOTIDE SEQUENCE [LARGE SCALE GENOMIC DNA]</scope>
    <source>
        <strain evidence="1 2">DSM 27352</strain>
    </source>
</reference>
<name>A0A3S0ZAP0_9BURK</name>
<comment type="caution">
    <text evidence="1">The sequence shown here is derived from an EMBL/GenBank/DDBJ whole genome shotgun (WGS) entry which is preliminary data.</text>
</comment>
<proteinExistence type="predicted"/>
<organism evidence="1 2">
    <name type="scientific">Variovorax guangxiensis</name>
    <dbReference type="NCBI Taxonomy" id="1775474"/>
    <lineage>
        <taxon>Bacteria</taxon>
        <taxon>Pseudomonadati</taxon>
        <taxon>Pseudomonadota</taxon>
        <taxon>Betaproteobacteria</taxon>
        <taxon>Burkholderiales</taxon>
        <taxon>Comamonadaceae</taxon>
        <taxon>Variovorax</taxon>
    </lineage>
</organism>